<dbReference type="InterPro" id="IPR000160">
    <property type="entry name" value="GGDEF_dom"/>
</dbReference>
<dbReference type="InterPro" id="IPR000014">
    <property type="entry name" value="PAS"/>
</dbReference>
<dbReference type="InterPro" id="IPR011006">
    <property type="entry name" value="CheY-like_superfamily"/>
</dbReference>
<evidence type="ECO:0000259" key="1">
    <source>
        <dbReference type="PROSITE" id="PS50112"/>
    </source>
</evidence>
<dbReference type="Gene3D" id="3.40.50.2300">
    <property type="match status" value="1"/>
</dbReference>
<dbReference type="SUPFAM" id="SSF52172">
    <property type="entry name" value="CheY-like"/>
    <property type="match status" value="1"/>
</dbReference>
<dbReference type="STRING" id="392484.LP43_0503"/>
<comment type="caution">
    <text evidence="4">The sequence shown here is derived from an EMBL/GenBank/DDBJ whole genome shotgun (WGS) entry which is preliminary data.</text>
</comment>
<dbReference type="PROSITE" id="PS50112">
    <property type="entry name" value="PAS"/>
    <property type="match status" value="1"/>
</dbReference>
<dbReference type="SMART" id="SM00267">
    <property type="entry name" value="GGDEF"/>
    <property type="match status" value="1"/>
</dbReference>
<dbReference type="CDD" id="cd00130">
    <property type="entry name" value="PAS"/>
    <property type="match status" value="1"/>
</dbReference>
<dbReference type="CDD" id="cd01949">
    <property type="entry name" value="GGDEF"/>
    <property type="match status" value="1"/>
</dbReference>
<dbReference type="InterPro" id="IPR001633">
    <property type="entry name" value="EAL_dom"/>
</dbReference>
<dbReference type="InterPro" id="IPR043128">
    <property type="entry name" value="Rev_trsase/Diguanyl_cyclase"/>
</dbReference>
<sequence length="698" mass="78714">MVARAEGILRLLIVDDSLTDADGIINTLRQAGHAVRAAREDSPAALEQLIANQTWDLLICRDSVANLAPNDITALLQRLGKDLPCIILVNEKESESQFFASSAQDIVTFGDNHRLQFAANREIQNLFMRRLGRRNERALRESEKRSRALLESSRDAVAYMHEGMHIYVNQAYLRIFGYEEAEDIDGLPMLDLVSADDHHKFKAVFREFSEKTESDPVDIVAQCVRADGTGFNAKIEFSHSRVEGEDCTQVVIHDDAAQAHTVDDSQLKLLRDHDLLTGLYNRARFVDELEKTVFQAVEGNGNAQLLYLVLDDFQSIKEQVGLGTSDIIIKSVAELLRKHLKDSEVLARYGDQVFTLIIPGHDDAKIDERAEIYQQAVRDFVSHVNGKSIDIKCSIGIARINENHSAAGTVLENADKACTQAQHAGGDQIARFQLAQGSEQEETESSEQWKKRLQKGLQEDKFLLHYQPIVSLHGQEQELYEVLLRLQLIENRLIQAGEFIEHAINLEMMADIDKWVIRKAVEVLSEHRHQFPRTRFFIKLSEQSLHTNDFVDWLCATLDAHNLNGNALVFEISETMALDNLEQARGVVAKLKQIGCEFGLEHFGSGLDFSNSLNALNVDYLKINGAFVENMARDTENQAAVKAIIEMTKQANKHSIAEFVSDANSLALLWRLGVDYAQGYYIHEPSDKLDYDFEDDNL</sequence>
<dbReference type="CDD" id="cd01948">
    <property type="entry name" value="EAL"/>
    <property type="match status" value="1"/>
</dbReference>
<dbReference type="SMART" id="SM00091">
    <property type="entry name" value="PAS"/>
    <property type="match status" value="1"/>
</dbReference>
<accession>A0A0A0BJL8</accession>
<dbReference type="NCBIfam" id="TIGR00254">
    <property type="entry name" value="GGDEF"/>
    <property type="match status" value="1"/>
</dbReference>
<dbReference type="InterPro" id="IPR052155">
    <property type="entry name" value="Biofilm_reg_signaling"/>
</dbReference>
<dbReference type="InterPro" id="IPR029787">
    <property type="entry name" value="Nucleotide_cyclase"/>
</dbReference>
<evidence type="ECO:0000259" key="2">
    <source>
        <dbReference type="PROSITE" id="PS50883"/>
    </source>
</evidence>
<dbReference type="PROSITE" id="PS50887">
    <property type="entry name" value="GGDEF"/>
    <property type="match status" value="1"/>
</dbReference>
<dbReference type="PANTHER" id="PTHR44757">
    <property type="entry name" value="DIGUANYLATE CYCLASE DGCP"/>
    <property type="match status" value="1"/>
</dbReference>
<feature type="domain" description="PAS" evidence="1">
    <location>
        <begin position="142"/>
        <end position="212"/>
    </location>
</feature>
<dbReference type="SUPFAM" id="SSF55073">
    <property type="entry name" value="Nucleotide cyclase"/>
    <property type="match status" value="1"/>
</dbReference>
<feature type="domain" description="GGDEF" evidence="3">
    <location>
        <begin position="301"/>
        <end position="434"/>
    </location>
</feature>
<dbReference type="Gene3D" id="3.30.450.20">
    <property type="entry name" value="PAS domain"/>
    <property type="match status" value="1"/>
</dbReference>
<dbReference type="Pfam" id="PF13426">
    <property type="entry name" value="PAS_9"/>
    <property type="match status" value="1"/>
</dbReference>
<dbReference type="Gene3D" id="3.30.70.270">
    <property type="match status" value="1"/>
</dbReference>
<dbReference type="AlphaFoldDB" id="A0A0A0BJL8"/>
<dbReference type="Pfam" id="PF00563">
    <property type="entry name" value="EAL"/>
    <property type="match status" value="1"/>
</dbReference>
<dbReference type="PROSITE" id="PS50883">
    <property type="entry name" value="EAL"/>
    <property type="match status" value="1"/>
</dbReference>
<name>A0A0A0BJL8_9GAMM</name>
<dbReference type="RefSeq" id="WP_036311594.1">
    <property type="nucleotide sequence ID" value="NZ_JRQD01000001.1"/>
</dbReference>
<evidence type="ECO:0000313" key="5">
    <source>
        <dbReference type="Proteomes" id="UP000029999"/>
    </source>
</evidence>
<evidence type="ECO:0000313" key="4">
    <source>
        <dbReference type="EMBL" id="KGM08080.1"/>
    </source>
</evidence>
<dbReference type="SMART" id="SM00052">
    <property type="entry name" value="EAL"/>
    <property type="match status" value="1"/>
</dbReference>
<proteinExistence type="predicted"/>
<gene>
    <name evidence="4" type="ORF">LP43_0503</name>
</gene>
<protein>
    <submittedName>
        <fullName evidence="4">Response regulator receiver modulated diguanylate cyclase/phosphodiesterase with PAS/PAC sensor(S)</fullName>
    </submittedName>
</protein>
<dbReference type="SUPFAM" id="SSF55785">
    <property type="entry name" value="PYP-like sensor domain (PAS domain)"/>
    <property type="match status" value="1"/>
</dbReference>
<dbReference type="EMBL" id="JRQD01000001">
    <property type="protein sequence ID" value="KGM08080.1"/>
    <property type="molecule type" value="Genomic_DNA"/>
</dbReference>
<feature type="domain" description="EAL" evidence="2">
    <location>
        <begin position="446"/>
        <end position="698"/>
    </location>
</feature>
<dbReference type="Gene3D" id="3.20.20.450">
    <property type="entry name" value="EAL domain"/>
    <property type="match status" value="1"/>
</dbReference>
<dbReference type="PANTHER" id="PTHR44757:SF2">
    <property type="entry name" value="BIOFILM ARCHITECTURE MAINTENANCE PROTEIN MBAA"/>
    <property type="match status" value="1"/>
</dbReference>
<dbReference type="Proteomes" id="UP000029999">
    <property type="component" value="Unassembled WGS sequence"/>
</dbReference>
<dbReference type="NCBIfam" id="TIGR00229">
    <property type="entry name" value="sensory_box"/>
    <property type="match status" value="1"/>
</dbReference>
<evidence type="ECO:0000259" key="3">
    <source>
        <dbReference type="PROSITE" id="PS50887"/>
    </source>
</evidence>
<dbReference type="Pfam" id="PF00990">
    <property type="entry name" value="GGDEF"/>
    <property type="match status" value="1"/>
</dbReference>
<reference evidence="4 5" key="1">
    <citation type="submission" date="2014-09" db="EMBL/GenBank/DDBJ databases">
        <authorList>
            <person name="Grob C."/>
            <person name="Taubert M."/>
            <person name="Howat A.M."/>
            <person name="Burns O.J."/>
            <person name="Dixon J.L."/>
            <person name="Chen Y."/>
            <person name="Murrell J.C."/>
        </authorList>
    </citation>
    <scope>NUCLEOTIDE SEQUENCE [LARGE SCALE GENOMIC DNA]</scope>
    <source>
        <strain evidence="4">L4</strain>
    </source>
</reference>
<organism evidence="4 5">
    <name type="scientific">Methylophaga thiooxydans</name>
    <dbReference type="NCBI Taxonomy" id="392484"/>
    <lineage>
        <taxon>Bacteria</taxon>
        <taxon>Pseudomonadati</taxon>
        <taxon>Pseudomonadota</taxon>
        <taxon>Gammaproteobacteria</taxon>
        <taxon>Thiotrichales</taxon>
        <taxon>Piscirickettsiaceae</taxon>
        <taxon>Methylophaga</taxon>
    </lineage>
</organism>
<dbReference type="InterPro" id="IPR035965">
    <property type="entry name" value="PAS-like_dom_sf"/>
</dbReference>
<dbReference type="InterPro" id="IPR035919">
    <property type="entry name" value="EAL_sf"/>
</dbReference>
<dbReference type="SUPFAM" id="SSF141868">
    <property type="entry name" value="EAL domain-like"/>
    <property type="match status" value="1"/>
</dbReference>